<gene>
    <name evidence="1" type="ORF">SPELUC_LOCUS10620</name>
</gene>
<dbReference type="EMBL" id="CAJVPW010020272">
    <property type="protein sequence ID" value="CAG8688473.1"/>
    <property type="molecule type" value="Genomic_DNA"/>
</dbReference>
<sequence length="79" mass="9109">TDLDFSILMANYVASLTPKNATSKSKRDLSFKSKWINQVFEKLKLEVYDNTNDVLSNFLIQTHKILLSKSSYDHKLKAI</sequence>
<dbReference type="Proteomes" id="UP000789366">
    <property type="component" value="Unassembled WGS sequence"/>
</dbReference>
<protein>
    <submittedName>
        <fullName evidence="1">17590_t:CDS:1</fullName>
    </submittedName>
</protein>
<feature type="non-terminal residue" evidence="1">
    <location>
        <position position="1"/>
    </location>
</feature>
<proteinExistence type="predicted"/>
<organism evidence="1 2">
    <name type="scientific">Cetraspora pellucida</name>
    <dbReference type="NCBI Taxonomy" id="1433469"/>
    <lineage>
        <taxon>Eukaryota</taxon>
        <taxon>Fungi</taxon>
        <taxon>Fungi incertae sedis</taxon>
        <taxon>Mucoromycota</taxon>
        <taxon>Glomeromycotina</taxon>
        <taxon>Glomeromycetes</taxon>
        <taxon>Diversisporales</taxon>
        <taxon>Gigasporaceae</taxon>
        <taxon>Cetraspora</taxon>
    </lineage>
</organism>
<evidence type="ECO:0000313" key="1">
    <source>
        <dbReference type="EMBL" id="CAG8688473.1"/>
    </source>
</evidence>
<comment type="caution">
    <text evidence="1">The sequence shown here is derived from an EMBL/GenBank/DDBJ whole genome shotgun (WGS) entry which is preliminary data.</text>
</comment>
<reference evidence="1" key="1">
    <citation type="submission" date="2021-06" db="EMBL/GenBank/DDBJ databases">
        <authorList>
            <person name="Kallberg Y."/>
            <person name="Tangrot J."/>
            <person name="Rosling A."/>
        </authorList>
    </citation>
    <scope>NUCLEOTIDE SEQUENCE</scope>
    <source>
        <strain evidence="1">28 12/20/2015</strain>
    </source>
</reference>
<accession>A0ACA9P255</accession>
<name>A0ACA9P255_9GLOM</name>
<evidence type="ECO:0000313" key="2">
    <source>
        <dbReference type="Proteomes" id="UP000789366"/>
    </source>
</evidence>
<keyword evidence="2" id="KW-1185">Reference proteome</keyword>